<name>A0A564YBA4_HYMDI</name>
<protein>
    <submittedName>
        <fullName evidence="2">Uncharacterized protein</fullName>
    </submittedName>
</protein>
<evidence type="ECO:0000313" key="2">
    <source>
        <dbReference type="EMBL" id="VUZ44259.1"/>
    </source>
</evidence>
<proteinExistence type="predicted"/>
<accession>A0A564YBA4</accession>
<gene>
    <name evidence="2" type="ORF">WMSIL1_LOCUS4466</name>
</gene>
<evidence type="ECO:0000256" key="1">
    <source>
        <dbReference type="SAM" id="MobiDB-lite"/>
    </source>
</evidence>
<dbReference type="Proteomes" id="UP000321570">
    <property type="component" value="Unassembled WGS sequence"/>
</dbReference>
<feature type="region of interest" description="Disordered" evidence="1">
    <location>
        <begin position="30"/>
        <end position="51"/>
    </location>
</feature>
<dbReference type="EMBL" id="CABIJS010000123">
    <property type="protein sequence ID" value="VUZ44259.1"/>
    <property type="molecule type" value="Genomic_DNA"/>
</dbReference>
<organism evidence="2 3">
    <name type="scientific">Hymenolepis diminuta</name>
    <name type="common">Rat tapeworm</name>
    <dbReference type="NCBI Taxonomy" id="6216"/>
    <lineage>
        <taxon>Eukaryota</taxon>
        <taxon>Metazoa</taxon>
        <taxon>Spiralia</taxon>
        <taxon>Lophotrochozoa</taxon>
        <taxon>Platyhelminthes</taxon>
        <taxon>Cestoda</taxon>
        <taxon>Eucestoda</taxon>
        <taxon>Cyclophyllidea</taxon>
        <taxon>Hymenolepididae</taxon>
        <taxon>Hymenolepis</taxon>
    </lineage>
</organism>
<sequence>MSPSSLRLDLRTFIGITYFHSPSKIRWSRRATCEKTTSSGTKRGDRGRGSYGRRLMLASKCGCTITSISASSKSKADPTKIFPDSCYLPPPWNTETWEVTSKFVEKQLSIGGIE</sequence>
<evidence type="ECO:0000313" key="3">
    <source>
        <dbReference type="Proteomes" id="UP000321570"/>
    </source>
</evidence>
<keyword evidence="3" id="KW-1185">Reference proteome</keyword>
<dbReference type="AlphaFoldDB" id="A0A564YBA4"/>
<reference evidence="2 3" key="1">
    <citation type="submission" date="2019-07" db="EMBL/GenBank/DDBJ databases">
        <authorList>
            <person name="Jastrzebski P J."/>
            <person name="Paukszto L."/>
            <person name="Jastrzebski P J."/>
        </authorList>
    </citation>
    <scope>NUCLEOTIDE SEQUENCE [LARGE SCALE GENOMIC DNA]</scope>
    <source>
        <strain evidence="2 3">WMS-il1</strain>
    </source>
</reference>